<accession>A0A1G2BQX1</accession>
<reference evidence="1 2" key="1">
    <citation type="journal article" date="2016" name="Nat. Commun.">
        <title>Thousands of microbial genomes shed light on interconnected biogeochemical processes in an aquifer system.</title>
        <authorList>
            <person name="Anantharaman K."/>
            <person name="Brown C.T."/>
            <person name="Hug L.A."/>
            <person name="Sharon I."/>
            <person name="Castelle C.J."/>
            <person name="Probst A.J."/>
            <person name="Thomas B.C."/>
            <person name="Singh A."/>
            <person name="Wilkins M.J."/>
            <person name="Karaoz U."/>
            <person name="Brodie E.L."/>
            <person name="Williams K.H."/>
            <person name="Hubbard S.S."/>
            <person name="Banfield J.F."/>
        </authorList>
    </citation>
    <scope>NUCLEOTIDE SEQUENCE [LARGE SCALE GENOMIC DNA]</scope>
</reference>
<evidence type="ECO:0000313" key="1">
    <source>
        <dbReference type="EMBL" id="OGY91524.1"/>
    </source>
</evidence>
<dbReference type="Proteomes" id="UP000178109">
    <property type="component" value="Unassembled WGS sequence"/>
</dbReference>
<comment type="caution">
    <text evidence="1">The sequence shown here is derived from an EMBL/GenBank/DDBJ whole genome shotgun (WGS) entry which is preliminary data.</text>
</comment>
<dbReference type="STRING" id="1798553.A3H70_05350"/>
<organism evidence="1 2">
    <name type="scientific">Candidatus Komeilibacteria bacterium RIFCSPLOWO2_02_FULL_48_11</name>
    <dbReference type="NCBI Taxonomy" id="1798553"/>
    <lineage>
        <taxon>Bacteria</taxon>
        <taxon>Candidatus Komeiliibacteriota</taxon>
    </lineage>
</organism>
<proteinExistence type="predicted"/>
<evidence type="ECO:0000313" key="2">
    <source>
        <dbReference type="Proteomes" id="UP000178109"/>
    </source>
</evidence>
<gene>
    <name evidence="1" type="ORF">A3H70_05350</name>
</gene>
<dbReference type="AlphaFoldDB" id="A0A1G2BQX1"/>
<sequence>MVAEEFFYKPNAKAIQIMIENGFAFRNSPKNRRWLKRQKKLGRPFARLSNNRLIELVEKQLAPIARDTARAIVRIYRILDSKEFERAMATYPDEE</sequence>
<name>A0A1G2BQX1_9BACT</name>
<protein>
    <submittedName>
        <fullName evidence="1">Uncharacterized protein</fullName>
    </submittedName>
</protein>
<dbReference type="EMBL" id="MHKO01000044">
    <property type="protein sequence ID" value="OGY91524.1"/>
    <property type="molecule type" value="Genomic_DNA"/>
</dbReference>